<dbReference type="Pfam" id="PF00069">
    <property type="entry name" value="Pkinase"/>
    <property type="match status" value="1"/>
</dbReference>
<dbReference type="EMBL" id="BTGU01000007">
    <property type="protein sequence ID" value="GMN38184.1"/>
    <property type="molecule type" value="Genomic_DNA"/>
</dbReference>
<name>A0AA88DGG7_FICCA</name>
<evidence type="ECO:0000256" key="1">
    <source>
        <dbReference type="SAM" id="MobiDB-lite"/>
    </source>
</evidence>
<dbReference type="InterPro" id="IPR000719">
    <property type="entry name" value="Prot_kinase_dom"/>
</dbReference>
<dbReference type="Gene3D" id="1.10.510.10">
    <property type="entry name" value="Transferase(Phosphotransferase) domain 1"/>
    <property type="match status" value="1"/>
</dbReference>
<comment type="caution">
    <text evidence="3">The sequence shown here is derived from an EMBL/GenBank/DDBJ whole genome shotgun (WGS) entry which is preliminary data.</text>
</comment>
<dbReference type="AlphaFoldDB" id="A0AA88DGG7"/>
<protein>
    <recommendedName>
        <fullName evidence="2">Protein kinase domain-containing protein</fullName>
    </recommendedName>
</protein>
<dbReference type="GO" id="GO:0005524">
    <property type="term" value="F:ATP binding"/>
    <property type="evidence" value="ECO:0007669"/>
    <property type="project" value="InterPro"/>
</dbReference>
<feature type="domain" description="Protein kinase" evidence="2">
    <location>
        <begin position="338"/>
        <end position="618"/>
    </location>
</feature>
<dbReference type="InterPro" id="IPR006016">
    <property type="entry name" value="UspA"/>
</dbReference>
<dbReference type="SUPFAM" id="SSF56112">
    <property type="entry name" value="Protein kinase-like (PK-like)"/>
    <property type="match status" value="1"/>
</dbReference>
<dbReference type="Gene3D" id="3.40.50.620">
    <property type="entry name" value="HUPs"/>
    <property type="match status" value="1"/>
</dbReference>
<reference evidence="3" key="1">
    <citation type="submission" date="2023-07" db="EMBL/GenBank/DDBJ databases">
        <title>draft genome sequence of fig (Ficus carica).</title>
        <authorList>
            <person name="Takahashi T."/>
            <person name="Nishimura K."/>
        </authorList>
    </citation>
    <scope>NUCLEOTIDE SEQUENCE</scope>
</reference>
<evidence type="ECO:0000313" key="3">
    <source>
        <dbReference type="EMBL" id="GMN38184.1"/>
    </source>
</evidence>
<dbReference type="CDD" id="cd14066">
    <property type="entry name" value="STKc_IRAK"/>
    <property type="match status" value="1"/>
</dbReference>
<dbReference type="InterPro" id="IPR046958">
    <property type="entry name" value="RBK1/2/STUNTED"/>
</dbReference>
<dbReference type="GO" id="GO:0004672">
    <property type="term" value="F:protein kinase activity"/>
    <property type="evidence" value="ECO:0007669"/>
    <property type="project" value="InterPro"/>
</dbReference>
<dbReference type="FunFam" id="3.30.200.20:FF:000268">
    <property type="entry name" value="probable receptor-like serine/threonine-protein kinase At5g57670"/>
    <property type="match status" value="1"/>
</dbReference>
<feature type="region of interest" description="Disordered" evidence="1">
    <location>
        <begin position="621"/>
        <end position="645"/>
    </location>
</feature>
<evidence type="ECO:0000313" key="4">
    <source>
        <dbReference type="Proteomes" id="UP001187192"/>
    </source>
</evidence>
<gene>
    <name evidence="3" type="ORF">TIFTF001_007410</name>
</gene>
<dbReference type="SMART" id="SM00220">
    <property type="entry name" value="S_TKc"/>
    <property type="match status" value="1"/>
</dbReference>
<accession>A0AA88DGG7</accession>
<dbReference type="Gene3D" id="3.30.200.20">
    <property type="entry name" value="Phosphorylase Kinase, domain 1"/>
    <property type="match status" value="1"/>
</dbReference>
<feature type="compositionally biased region" description="Acidic residues" evidence="1">
    <location>
        <begin position="628"/>
        <end position="645"/>
    </location>
</feature>
<keyword evidence="4" id="KW-1185">Reference proteome</keyword>
<dbReference type="CDD" id="cd00293">
    <property type="entry name" value="USP-like"/>
    <property type="match status" value="1"/>
</dbReference>
<dbReference type="PROSITE" id="PS00108">
    <property type="entry name" value="PROTEIN_KINASE_ST"/>
    <property type="match status" value="1"/>
</dbReference>
<dbReference type="PROSITE" id="PS50011">
    <property type="entry name" value="PROTEIN_KINASE_DOM"/>
    <property type="match status" value="1"/>
</dbReference>
<dbReference type="InterPro" id="IPR008271">
    <property type="entry name" value="Ser/Thr_kinase_AS"/>
</dbReference>
<dbReference type="PANTHER" id="PTHR47987">
    <property type="entry name" value="OS08G0249100 PROTEIN"/>
    <property type="match status" value="1"/>
</dbReference>
<organism evidence="3 4">
    <name type="scientific">Ficus carica</name>
    <name type="common">Common fig</name>
    <dbReference type="NCBI Taxonomy" id="3494"/>
    <lineage>
        <taxon>Eukaryota</taxon>
        <taxon>Viridiplantae</taxon>
        <taxon>Streptophyta</taxon>
        <taxon>Embryophyta</taxon>
        <taxon>Tracheophyta</taxon>
        <taxon>Spermatophyta</taxon>
        <taxon>Magnoliopsida</taxon>
        <taxon>eudicotyledons</taxon>
        <taxon>Gunneridae</taxon>
        <taxon>Pentapetalae</taxon>
        <taxon>rosids</taxon>
        <taxon>fabids</taxon>
        <taxon>Rosales</taxon>
        <taxon>Moraceae</taxon>
        <taxon>Ficeae</taxon>
        <taxon>Ficus</taxon>
    </lineage>
</organism>
<sequence length="697" mass="77562">MTVFAEFVSVDNNYDDDEKTKKKKNVLVGIRINNRSRELLSWALAKVAEPGDSVIAIHVCPSSDHALKEKPSLEGYLDVYQGLCSVKKVELIGQIMTGSSVRRVLVREAKNYAAMALVLGISKQTTIGSRISTAKYCAKRLSLTTDVMAIHNGKIVFKRSRLSSKLPGLKGDPKPSLAPSELGDSDVETETVVSVCETTQNLQDSPRHGSEDLRRSNNFISRSDSVLSTDYYSMDHRLGWPLLRRANLVAPPAPKRRNVSVVQWVMSLPDRSPLPSLQCSIIFENSNTETEISESTNKLILSAFDEAPEGLQHLLQTSSYGCKYWFGLDVLKASTCQFSSENLIGRGGCNCVYKGTLPNRKPVAVKILNTSRERWKEFALEFDIISSLKHKHIAPLLGVCVEDNALISVYDYFPKGSLEENLHGNNKDKGVLSWEMRFNIAVGIAEALYYLHRECPQPVIHRDIKSSNILLSDGFEPKLSDFGLAIWGPKTSSFLIEGGVVGTFGYLAPEYFMYGKVSDKIDVYAFGVVLLELLSGRRPIGSYSPSRPNEQESLVMWAKPIIESGDVKGMLDPNLDGKADELQMRRMALAATLCITQSARLRPGMNEVLKILKGDKNVEKWKNSKSGDEEEDLGEKEDEKDDEVYPETRAELHLGVALLDVVVDDDTTSFSSGTERSHSISLEDLFKERWSRSPSFD</sequence>
<dbReference type="Proteomes" id="UP001187192">
    <property type="component" value="Unassembled WGS sequence"/>
</dbReference>
<dbReference type="PANTHER" id="PTHR47987:SF11">
    <property type="entry name" value="RECEPTOR-LIKE CYTOSOLIC SERINE_THREONINE-PROTEIN KINASE RBK1 ISOFORM X1"/>
    <property type="match status" value="1"/>
</dbReference>
<dbReference type="Pfam" id="PF00582">
    <property type="entry name" value="Usp"/>
    <property type="match status" value="1"/>
</dbReference>
<proteinExistence type="predicted"/>
<dbReference type="FunFam" id="1.10.510.10:FF:000284">
    <property type="entry name" value="Putative receptor-like serine/threonine-protein kinase"/>
    <property type="match status" value="1"/>
</dbReference>
<evidence type="ECO:0000259" key="2">
    <source>
        <dbReference type="PROSITE" id="PS50011"/>
    </source>
</evidence>
<dbReference type="InterPro" id="IPR014729">
    <property type="entry name" value="Rossmann-like_a/b/a_fold"/>
</dbReference>
<dbReference type="InterPro" id="IPR011009">
    <property type="entry name" value="Kinase-like_dom_sf"/>
</dbReference>
<dbReference type="SUPFAM" id="SSF52402">
    <property type="entry name" value="Adenine nucleotide alpha hydrolases-like"/>
    <property type="match status" value="1"/>
</dbReference>